<sequence>MDFEGSTRFSDGTLTGLSNLWQAPCSATSYPVMRKNNGCGSNQRHELTVQLLSKKQIVAGGKFGNAKSSIRMTASLRVDVCRSFSFSRYRVIFLNDKDFSSSIR</sequence>
<evidence type="ECO:0000313" key="2">
    <source>
        <dbReference type="Proteomes" id="UP000002624"/>
    </source>
</evidence>
<dbReference type="Proteomes" id="UP000002624">
    <property type="component" value="Unassembled WGS sequence"/>
</dbReference>
<reference evidence="2" key="1">
    <citation type="submission" date="2009-05" db="EMBL/GenBank/DDBJ databases">
        <title>The genome sequence of Ajellomyces capsulatus strain H143.</title>
        <authorList>
            <person name="Champion M."/>
            <person name="Cuomo C.A."/>
            <person name="Ma L.-J."/>
            <person name="Henn M.R."/>
            <person name="Sil A."/>
            <person name="Goldman B."/>
            <person name="Young S.K."/>
            <person name="Kodira C.D."/>
            <person name="Zeng Q."/>
            <person name="Koehrsen M."/>
            <person name="Alvarado L."/>
            <person name="Berlin A.M."/>
            <person name="Borenstein D."/>
            <person name="Chen Z."/>
            <person name="Engels R."/>
            <person name="Freedman E."/>
            <person name="Gellesch M."/>
            <person name="Goldberg J."/>
            <person name="Griggs A."/>
            <person name="Gujja S."/>
            <person name="Heiman D.I."/>
            <person name="Hepburn T.A."/>
            <person name="Howarth C."/>
            <person name="Jen D."/>
            <person name="Larson L."/>
            <person name="Lewis B."/>
            <person name="Mehta T."/>
            <person name="Park D."/>
            <person name="Pearson M."/>
            <person name="Roberts A."/>
            <person name="Saif S."/>
            <person name="Shea T.D."/>
            <person name="Shenoy N."/>
            <person name="Sisk P."/>
            <person name="Stolte C."/>
            <person name="Sykes S."/>
            <person name="Walk T."/>
            <person name="White J."/>
            <person name="Yandava C."/>
            <person name="Klein B."/>
            <person name="McEwen J.G."/>
            <person name="Puccia R."/>
            <person name="Goldman G.H."/>
            <person name="Felipe M.S."/>
            <person name="Nino-Vega G."/>
            <person name="San-Blas G."/>
            <person name="Taylor J.W."/>
            <person name="Mendoza L."/>
            <person name="Galagan J.E."/>
            <person name="Nusbaum C."/>
            <person name="Birren B.W."/>
        </authorList>
    </citation>
    <scope>NUCLEOTIDE SEQUENCE [LARGE SCALE GENOMIC DNA]</scope>
    <source>
        <strain evidence="2">H143</strain>
    </source>
</reference>
<dbReference type="HOGENOM" id="CLU_2249276_0_0_1"/>
<proteinExistence type="predicted"/>
<dbReference type="AlphaFoldDB" id="C6H3D9"/>
<dbReference type="VEuPathDB" id="FungiDB:HCDG_01192"/>
<dbReference type="EMBL" id="GG692419">
    <property type="protein sequence ID" value="EER45613.1"/>
    <property type="molecule type" value="Genomic_DNA"/>
</dbReference>
<gene>
    <name evidence="1" type="ORF">HCDG_01192</name>
</gene>
<protein>
    <submittedName>
        <fullName evidence="1">Uncharacterized protein</fullName>
    </submittedName>
</protein>
<organism evidence="1 2">
    <name type="scientific">Ajellomyces capsulatus (strain H143)</name>
    <name type="common">Darling's disease fungus</name>
    <name type="synonym">Histoplasma capsulatum</name>
    <dbReference type="NCBI Taxonomy" id="544712"/>
    <lineage>
        <taxon>Eukaryota</taxon>
        <taxon>Fungi</taxon>
        <taxon>Dikarya</taxon>
        <taxon>Ascomycota</taxon>
        <taxon>Pezizomycotina</taxon>
        <taxon>Eurotiomycetes</taxon>
        <taxon>Eurotiomycetidae</taxon>
        <taxon>Onygenales</taxon>
        <taxon>Ajellomycetaceae</taxon>
        <taxon>Histoplasma</taxon>
    </lineage>
</organism>
<evidence type="ECO:0000313" key="1">
    <source>
        <dbReference type="EMBL" id="EER45613.1"/>
    </source>
</evidence>
<name>C6H3D9_AJECH</name>
<accession>C6H3D9</accession>